<gene>
    <name evidence="2" type="ORF">GYA37_00450</name>
</gene>
<reference evidence="2 3" key="1">
    <citation type="journal article" date="2020" name="Biotechnol. Biofuels">
        <title>New insights from the biogas microbiome by comprehensive genome-resolved metagenomics of nearly 1600 species originating from multiple anaerobic digesters.</title>
        <authorList>
            <person name="Campanaro S."/>
            <person name="Treu L."/>
            <person name="Rodriguez-R L.M."/>
            <person name="Kovalovszki A."/>
            <person name="Ziels R.M."/>
            <person name="Maus I."/>
            <person name="Zhu X."/>
            <person name="Kougias P.G."/>
            <person name="Basile A."/>
            <person name="Luo G."/>
            <person name="Schluter A."/>
            <person name="Konstantinidis K.T."/>
            <person name="Angelidaki I."/>
        </authorList>
    </citation>
    <scope>NUCLEOTIDE SEQUENCE [LARGE SCALE GENOMIC DNA]</scope>
    <source>
        <strain evidence="2">AS27yjCOA_202</strain>
    </source>
</reference>
<feature type="domain" description="TraC-like" evidence="1">
    <location>
        <begin position="23"/>
        <end position="205"/>
    </location>
</feature>
<dbReference type="AlphaFoldDB" id="A0A7X9E6H9"/>
<dbReference type="Pfam" id="PF26593">
    <property type="entry name" value="TraC-like"/>
    <property type="match status" value="1"/>
</dbReference>
<comment type="caution">
    <text evidence="2">The sequence shown here is derived from an EMBL/GenBank/DDBJ whole genome shotgun (WGS) entry which is preliminary data.</text>
</comment>
<proteinExistence type="predicted"/>
<dbReference type="EMBL" id="JAAZNV010000005">
    <property type="protein sequence ID" value="NMB91299.1"/>
    <property type="molecule type" value="Genomic_DNA"/>
</dbReference>
<sequence>MTAQNKSTTQDHLDILDIKDNFVILKDGTVCAVIQTTAVNFDLLSEIEQDAIIAAFSMLLNSITFPIQIVIRSRKLDISKYVDKVRKIETKITDPLLKHQAEAYRKFVQEVIKVNEVLDKKFYVVVSSGPSKVGQEGAGAFDWFMKLLGAQNKRVSVNEEKVLRDGMVDLSPKVDHVIKEFNRIGIKTKQLSTQELVELYFDIYNPSTAHGQRIRTNVDDYKTAIVNPAIIEE</sequence>
<evidence type="ECO:0000313" key="3">
    <source>
        <dbReference type="Proteomes" id="UP000590542"/>
    </source>
</evidence>
<organism evidence="2 3">
    <name type="scientific">candidate division WWE3 bacterium</name>
    <dbReference type="NCBI Taxonomy" id="2053526"/>
    <lineage>
        <taxon>Bacteria</taxon>
        <taxon>Katanobacteria</taxon>
    </lineage>
</organism>
<name>A0A7X9E6H9_UNCKA</name>
<evidence type="ECO:0000313" key="2">
    <source>
        <dbReference type="EMBL" id="NMB91299.1"/>
    </source>
</evidence>
<dbReference type="Proteomes" id="UP000590542">
    <property type="component" value="Unassembled WGS sequence"/>
</dbReference>
<evidence type="ECO:0000259" key="1">
    <source>
        <dbReference type="Pfam" id="PF26593"/>
    </source>
</evidence>
<accession>A0A7X9E6H9</accession>
<protein>
    <recommendedName>
        <fullName evidence="1">TraC-like domain-containing protein</fullName>
    </recommendedName>
</protein>
<dbReference type="InterPro" id="IPR058596">
    <property type="entry name" value="TraC-like_dom"/>
</dbReference>